<evidence type="ECO:0000313" key="3">
    <source>
        <dbReference type="Proteomes" id="UP001383192"/>
    </source>
</evidence>
<evidence type="ECO:0000313" key="2">
    <source>
        <dbReference type="EMBL" id="KAK7026659.1"/>
    </source>
</evidence>
<gene>
    <name evidence="2" type="ORF">VNI00_015532</name>
</gene>
<organism evidence="2 3">
    <name type="scientific">Paramarasmius palmivorus</name>
    <dbReference type="NCBI Taxonomy" id="297713"/>
    <lineage>
        <taxon>Eukaryota</taxon>
        <taxon>Fungi</taxon>
        <taxon>Dikarya</taxon>
        <taxon>Basidiomycota</taxon>
        <taxon>Agaricomycotina</taxon>
        <taxon>Agaricomycetes</taxon>
        <taxon>Agaricomycetidae</taxon>
        <taxon>Agaricales</taxon>
        <taxon>Marasmiineae</taxon>
        <taxon>Marasmiaceae</taxon>
        <taxon>Paramarasmius</taxon>
    </lineage>
</organism>
<comment type="caution">
    <text evidence="2">The sequence shown here is derived from an EMBL/GenBank/DDBJ whole genome shotgun (WGS) entry which is preliminary data.</text>
</comment>
<dbReference type="EMBL" id="JAYKXP010000102">
    <property type="protein sequence ID" value="KAK7026659.1"/>
    <property type="molecule type" value="Genomic_DNA"/>
</dbReference>
<sequence>MLAQDSCAHAAYKTALAAASEQKNTGKPPVMPKPVPPMPVVSVFSAGQPGWIFLELRATHSVDSPDVLPILESATKLVSRWVNRIRVPQHEVLSFQNWCKSLLPESRSFCVQLGDWVEITSGLYKGGVGLVVGEEPQNLSGSRHVALCLVPRLDLVNHKTTWRGSAIFKKFFPNLVIPGELSMPTAKSTSPDSEMQEPTTLPTPHSIPSHDFKEG</sequence>
<feature type="region of interest" description="Disordered" evidence="1">
    <location>
        <begin position="183"/>
        <end position="215"/>
    </location>
</feature>
<dbReference type="Proteomes" id="UP001383192">
    <property type="component" value="Unassembled WGS sequence"/>
</dbReference>
<accession>A0AAW0BKU1</accession>
<keyword evidence="3" id="KW-1185">Reference proteome</keyword>
<feature type="compositionally biased region" description="Polar residues" evidence="1">
    <location>
        <begin position="185"/>
        <end position="203"/>
    </location>
</feature>
<proteinExistence type="predicted"/>
<reference evidence="2 3" key="1">
    <citation type="submission" date="2024-01" db="EMBL/GenBank/DDBJ databases">
        <title>A draft genome for a cacao thread blight-causing isolate of Paramarasmius palmivorus.</title>
        <authorList>
            <person name="Baruah I.K."/>
            <person name="Bukari Y."/>
            <person name="Amoako-Attah I."/>
            <person name="Meinhardt L.W."/>
            <person name="Bailey B.A."/>
            <person name="Cohen S.P."/>
        </authorList>
    </citation>
    <scope>NUCLEOTIDE SEQUENCE [LARGE SCALE GENOMIC DNA]</scope>
    <source>
        <strain evidence="2 3">GH-12</strain>
    </source>
</reference>
<evidence type="ECO:0000256" key="1">
    <source>
        <dbReference type="SAM" id="MobiDB-lite"/>
    </source>
</evidence>
<name>A0AAW0BKU1_9AGAR</name>
<dbReference type="AlphaFoldDB" id="A0AAW0BKU1"/>
<protein>
    <submittedName>
        <fullName evidence="2">Uncharacterized protein</fullName>
    </submittedName>
</protein>